<proteinExistence type="predicted"/>
<evidence type="ECO:0000256" key="1">
    <source>
        <dbReference type="SAM" id="Phobius"/>
    </source>
</evidence>
<keyword evidence="1" id="KW-1133">Transmembrane helix</keyword>
<dbReference type="AlphaFoldDB" id="A0A1G7K6K7"/>
<accession>A0A1G7K6K7</accession>
<keyword evidence="1" id="KW-0812">Transmembrane</keyword>
<sequence>MGHFGESGGFFVAVALPVVLIGAAALAIPFVVTPKGTRSQRRLFVSVLMSALLLFGLSGVLFAVLYQAEGKPLWQVFPQQPLQVCAFLARRAALATLVWGPLMLLAWLSLARRIERIKAEEGMRFPPMDDAS</sequence>
<reference evidence="2 3" key="1">
    <citation type="submission" date="2016-10" db="EMBL/GenBank/DDBJ databases">
        <authorList>
            <person name="de Groot N.N."/>
        </authorList>
    </citation>
    <scope>NUCLEOTIDE SEQUENCE [LARGE SCALE GENOMIC DNA]</scope>
    <source>
        <strain evidence="2 3">DSM 27375</strain>
    </source>
</reference>
<dbReference type="RefSeq" id="WP_074643334.1">
    <property type="nucleotide sequence ID" value="NZ_FNBL01000003.1"/>
</dbReference>
<protein>
    <submittedName>
        <fullName evidence="2">Uncharacterized protein</fullName>
    </submittedName>
</protein>
<feature type="transmembrane region" description="Helical" evidence="1">
    <location>
        <begin position="12"/>
        <end position="32"/>
    </location>
</feature>
<keyword evidence="1" id="KW-0472">Membrane</keyword>
<feature type="transmembrane region" description="Helical" evidence="1">
    <location>
        <begin position="44"/>
        <end position="68"/>
    </location>
</feature>
<evidence type="ECO:0000313" key="2">
    <source>
        <dbReference type="EMBL" id="SDF32766.1"/>
    </source>
</evidence>
<name>A0A1G7K6K7_9RHOB</name>
<gene>
    <name evidence="2" type="ORF">SAMN04488117_103345</name>
</gene>
<feature type="transmembrane region" description="Helical" evidence="1">
    <location>
        <begin position="88"/>
        <end position="108"/>
    </location>
</feature>
<evidence type="ECO:0000313" key="3">
    <source>
        <dbReference type="Proteomes" id="UP000182284"/>
    </source>
</evidence>
<dbReference type="EMBL" id="FNBL01000003">
    <property type="protein sequence ID" value="SDF32766.1"/>
    <property type="molecule type" value="Genomic_DNA"/>
</dbReference>
<dbReference type="OrthoDB" id="7744149at2"/>
<organism evidence="2 3">
    <name type="scientific">Celeribacter baekdonensis</name>
    <dbReference type="NCBI Taxonomy" id="875171"/>
    <lineage>
        <taxon>Bacteria</taxon>
        <taxon>Pseudomonadati</taxon>
        <taxon>Pseudomonadota</taxon>
        <taxon>Alphaproteobacteria</taxon>
        <taxon>Rhodobacterales</taxon>
        <taxon>Roseobacteraceae</taxon>
        <taxon>Celeribacter</taxon>
    </lineage>
</organism>
<dbReference type="Proteomes" id="UP000182284">
    <property type="component" value="Unassembled WGS sequence"/>
</dbReference>